<dbReference type="PANTHER" id="PTHR46211:SF1">
    <property type="entry name" value="GLYCEROPHOSPHODIESTER PHOSPHODIESTERASE, CYTOPLASMIC"/>
    <property type="match status" value="1"/>
</dbReference>
<keyword evidence="3" id="KW-1185">Reference proteome</keyword>
<dbReference type="SUPFAM" id="SSF51695">
    <property type="entry name" value="PLC-like phosphodiesterases"/>
    <property type="match status" value="1"/>
</dbReference>
<accession>A0ABR7PAT1</accession>
<dbReference type="InterPro" id="IPR017946">
    <property type="entry name" value="PLC-like_Pdiesterase_TIM-brl"/>
</dbReference>
<evidence type="ECO:0000313" key="2">
    <source>
        <dbReference type="EMBL" id="MBC8627961.1"/>
    </source>
</evidence>
<evidence type="ECO:0000313" key="3">
    <source>
        <dbReference type="Proteomes" id="UP000661649"/>
    </source>
</evidence>
<reference evidence="2 3" key="1">
    <citation type="submission" date="2020-08" db="EMBL/GenBank/DDBJ databases">
        <title>Genome public.</title>
        <authorList>
            <person name="Liu C."/>
            <person name="Sun Q."/>
        </authorList>
    </citation>
    <scope>NUCLEOTIDE SEQUENCE [LARGE SCALE GENOMIC DNA]</scope>
    <source>
        <strain evidence="2 3">3_YM_SP_D4_24.mj</strain>
    </source>
</reference>
<dbReference type="Gene3D" id="3.20.20.190">
    <property type="entry name" value="Phosphatidylinositol (PI) phosphodiesterase"/>
    <property type="match status" value="1"/>
</dbReference>
<dbReference type="EMBL" id="JACRTP010000002">
    <property type="protein sequence ID" value="MBC8627961.1"/>
    <property type="molecule type" value="Genomic_DNA"/>
</dbReference>
<comment type="caution">
    <text evidence="2">The sequence shown here is derived from an EMBL/GenBank/DDBJ whole genome shotgun (WGS) entry which is preliminary data.</text>
</comment>
<organism evidence="2 3">
    <name type="scientific">Blautia stercoris</name>
    <dbReference type="NCBI Taxonomy" id="871664"/>
    <lineage>
        <taxon>Bacteria</taxon>
        <taxon>Bacillati</taxon>
        <taxon>Bacillota</taxon>
        <taxon>Clostridia</taxon>
        <taxon>Lachnospirales</taxon>
        <taxon>Lachnospiraceae</taxon>
        <taxon>Blautia</taxon>
    </lineage>
</organism>
<dbReference type="InterPro" id="IPR030395">
    <property type="entry name" value="GP_PDE_dom"/>
</dbReference>
<dbReference type="Proteomes" id="UP000661649">
    <property type="component" value="Unassembled WGS sequence"/>
</dbReference>
<dbReference type="Pfam" id="PF03009">
    <property type="entry name" value="GDPD"/>
    <property type="match status" value="1"/>
</dbReference>
<proteinExistence type="predicted"/>
<dbReference type="PROSITE" id="PS51704">
    <property type="entry name" value="GP_PDE"/>
    <property type="match status" value="1"/>
</dbReference>
<gene>
    <name evidence="2" type="ORF">H8712_04935</name>
</gene>
<evidence type="ECO:0000259" key="1">
    <source>
        <dbReference type="PROSITE" id="PS51704"/>
    </source>
</evidence>
<dbReference type="PANTHER" id="PTHR46211">
    <property type="entry name" value="GLYCEROPHOSPHORYL DIESTER PHOSPHODIESTERASE"/>
    <property type="match status" value="1"/>
</dbReference>
<sequence length="276" mass="32022">MKVLFLILLFLVLCPALYFYCIMPRFTRKEQTKRFAHQLFAHRGLFNPKLGIPENSMPAFSRAIEKGYGIELDVQVTKDNRIVVFHDYSLGRMCGIDIPLETKTYAELQELCLQNTRETIPLLSDVLKLVNGQVPLLVEIKLHSFHTYPCALVDQLLQEYHGSYCIESFNSLALLWYRRHRPEVVRGQLSSNLTNPVAEGGFLLSFLVKHLLINCIGRPDFIAYSYKDYKNLSFTLNKCLYKTPVFAWTLRSPETFEASKKRFDSFIFDSFIPKNE</sequence>
<name>A0ABR7PAT1_9FIRM</name>
<feature type="domain" description="GP-PDE" evidence="1">
    <location>
        <begin position="37"/>
        <end position="276"/>
    </location>
</feature>
<protein>
    <submittedName>
        <fullName evidence="2">Glycerophosphodiester phosphodiesterase</fullName>
    </submittedName>
</protein>
<dbReference type="RefSeq" id="WP_117456107.1">
    <property type="nucleotide sequence ID" value="NZ_JACRTP010000002.1"/>
</dbReference>